<dbReference type="PANTHER" id="PTHR23270">
    <property type="entry name" value="PROGRAMMED CELL DEATH PROTEIN 11 PRE-RRNA PROCESSING PROTEIN RRP5"/>
    <property type="match status" value="1"/>
</dbReference>
<evidence type="ECO:0000259" key="12">
    <source>
        <dbReference type="PROSITE" id="PS50126"/>
    </source>
</evidence>
<organism evidence="13 14">
    <name type="scientific">Polyplosphaeria fusca</name>
    <dbReference type="NCBI Taxonomy" id="682080"/>
    <lineage>
        <taxon>Eukaryota</taxon>
        <taxon>Fungi</taxon>
        <taxon>Dikarya</taxon>
        <taxon>Ascomycota</taxon>
        <taxon>Pezizomycotina</taxon>
        <taxon>Dothideomycetes</taxon>
        <taxon>Pleosporomycetidae</taxon>
        <taxon>Pleosporales</taxon>
        <taxon>Tetraplosphaeriaceae</taxon>
        <taxon>Polyplosphaeria</taxon>
    </lineage>
</organism>
<evidence type="ECO:0000313" key="14">
    <source>
        <dbReference type="Proteomes" id="UP000799444"/>
    </source>
</evidence>
<dbReference type="Pfam" id="PF05843">
    <property type="entry name" value="Suf"/>
    <property type="match status" value="1"/>
</dbReference>
<feature type="domain" description="S1 motif" evidence="12">
    <location>
        <begin position="559"/>
        <end position="632"/>
    </location>
</feature>
<dbReference type="Proteomes" id="UP000799444">
    <property type="component" value="Unassembled WGS sequence"/>
</dbReference>
<dbReference type="SMART" id="SM00386">
    <property type="entry name" value="HAT"/>
    <property type="match status" value="6"/>
</dbReference>
<comment type="function">
    <text evidence="8">Involved in the biogenesis of rRNA. Required for the formation of 18S and 5.8S rRNA.</text>
</comment>
<dbReference type="Pfam" id="PF00575">
    <property type="entry name" value="S1"/>
    <property type="match status" value="3"/>
</dbReference>
<dbReference type="CDD" id="cd05698">
    <property type="entry name" value="S1_Rrp5_repeat_hs6_sc5"/>
    <property type="match status" value="1"/>
</dbReference>
<accession>A0A9P4V1U9</accession>
<dbReference type="InterPro" id="IPR045209">
    <property type="entry name" value="Rrp5"/>
</dbReference>
<dbReference type="GO" id="GO:0032040">
    <property type="term" value="C:small-subunit processome"/>
    <property type="evidence" value="ECO:0007669"/>
    <property type="project" value="TreeGrafter"/>
</dbReference>
<evidence type="ECO:0000256" key="9">
    <source>
        <dbReference type="ARBA" id="ARBA00073619"/>
    </source>
</evidence>
<dbReference type="FunFam" id="2.40.50.140:FF:000278">
    <property type="entry name" value="rRNA biogenesis protein rrp5"/>
    <property type="match status" value="1"/>
</dbReference>
<dbReference type="CDD" id="cd05703">
    <property type="entry name" value="S1_Rrp5_repeat_hs12_sc9"/>
    <property type="match status" value="1"/>
</dbReference>
<evidence type="ECO:0000256" key="4">
    <source>
        <dbReference type="ARBA" id="ARBA00022552"/>
    </source>
</evidence>
<feature type="domain" description="S1 motif" evidence="12">
    <location>
        <begin position="740"/>
        <end position="813"/>
    </location>
</feature>
<name>A0A9P4V1U9_9PLEO</name>
<dbReference type="CDD" id="cd05693">
    <property type="entry name" value="S1_Rrp5_repeat_hs1_sc1"/>
    <property type="match status" value="1"/>
</dbReference>
<feature type="region of interest" description="Disordered" evidence="11">
    <location>
        <begin position="96"/>
        <end position="139"/>
    </location>
</feature>
<dbReference type="Gene3D" id="2.40.50.140">
    <property type="entry name" value="Nucleic acid-binding proteins"/>
    <property type="match status" value="11"/>
</dbReference>
<evidence type="ECO:0000256" key="6">
    <source>
        <dbReference type="ARBA" id="ARBA00022737"/>
    </source>
</evidence>
<dbReference type="SUPFAM" id="SSF48452">
    <property type="entry name" value="TPR-like"/>
    <property type="match status" value="1"/>
</dbReference>
<feature type="domain" description="S1 motif" evidence="12">
    <location>
        <begin position="835"/>
        <end position="904"/>
    </location>
</feature>
<comment type="function">
    <text evidence="1">Component of the cleavage factor IA (CFIA) complex, which is involved in the endonucleolytic cleavage during polyadenylation-dependent pre-mRNA 3'-end formation.</text>
</comment>
<dbReference type="InterPro" id="IPR048058">
    <property type="entry name" value="Rrp5_S1_rpt_hs11_sc8"/>
</dbReference>
<dbReference type="InterPro" id="IPR003029">
    <property type="entry name" value="S1_domain"/>
</dbReference>
<dbReference type="InterPro" id="IPR057302">
    <property type="entry name" value="Rrp5_S1"/>
</dbReference>
<dbReference type="GO" id="GO:0006364">
    <property type="term" value="P:rRNA processing"/>
    <property type="evidence" value="ECO:0007669"/>
    <property type="project" value="UniProtKB-KW"/>
</dbReference>
<dbReference type="GO" id="GO:0003723">
    <property type="term" value="F:RNA binding"/>
    <property type="evidence" value="ECO:0007669"/>
    <property type="project" value="TreeGrafter"/>
</dbReference>
<dbReference type="FunFam" id="2.40.50.140:FF:000279">
    <property type="entry name" value="rRNA biogenesis protein rrp5"/>
    <property type="match status" value="1"/>
</dbReference>
<evidence type="ECO:0000256" key="8">
    <source>
        <dbReference type="ARBA" id="ARBA00055575"/>
    </source>
</evidence>
<comment type="caution">
    <text evidence="13">The sequence shown here is derived from an EMBL/GenBank/DDBJ whole genome shotgun (WGS) entry which is preliminary data.</text>
</comment>
<feature type="region of interest" description="Disordered" evidence="11">
    <location>
        <begin position="1395"/>
        <end position="1445"/>
    </location>
</feature>
<feature type="region of interest" description="Disordered" evidence="11">
    <location>
        <begin position="1483"/>
        <end position="1507"/>
    </location>
</feature>
<keyword evidence="5" id="KW-0597">Phosphoprotein</keyword>
<feature type="domain" description="S1 motif" evidence="12">
    <location>
        <begin position="155"/>
        <end position="257"/>
    </location>
</feature>
<feature type="domain" description="S1 motif" evidence="12">
    <location>
        <begin position="1135"/>
        <end position="1204"/>
    </location>
</feature>
<evidence type="ECO:0000256" key="5">
    <source>
        <dbReference type="ARBA" id="ARBA00022553"/>
    </source>
</evidence>
<dbReference type="CDD" id="cd05706">
    <property type="entry name" value="S1_Rrp5_repeat_sc10"/>
    <property type="match status" value="1"/>
</dbReference>
<evidence type="ECO:0000256" key="1">
    <source>
        <dbReference type="ARBA" id="ARBA00002863"/>
    </source>
</evidence>
<dbReference type="EMBL" id="ML996159">
    <property type="protein sequence ID" value="KAF2733591.1"/>
    <property type="molecule type" value="Genomic_DNA"/>
</dbReference>
<keyword evidence="14" id="KW-1185">Reference proteome</keyword>
<feature type="domain" description="S1 motif" evidence="12">
    <location>
        <begin position="467"/>
        <end position="542"/>
    </location>
</feature>
<dbReference type="FunFam" id="2.40.50.140:FF:000159">
    <property type="entry name" value="rRNA biogenesis protein rrp5"/>
    <property type="match status" value="1"/>
</dbReference>
<evidence type="ECO:0000256" key="3">
    <source>
        <dbReference type="ARBA" id="ARBA00022517"/>
    </source>
</evidence>
<evidence type="ECO:0000256" key="10">
    <source>
        <dbReference type="ARBA" id="ARBA00076674"/>
    </source>
</evidence>
<dbReference type="InterPro" id="IPR008847">
    <property type="entry name" value="Suf"/>
</dbReference>
<dbReference type="CDD" id="cd04461">
    <property type="entry name" value="S1_Rrp5_repeat_hs8_sc7"/>
    <property type="match status" value="1"/>
</dbReference>
<sequence length="1796" mass="197191">MPGPKRKADAEQPSSKRDKSAPDHRSAKRRRQSDATADAAKPPKSSIAKPEKSAQASIFKDEEKAFPRGGASALTPLEHKQIQIKATQDVLFEQSGQKRNGDDGLSDIGSDAGVEDTPKAGKKRKSKKGKKPDAAKEDEQRIKVEGISYKKLLPGTMVLGQVVQVTTAELVLSLPNNLTGIVPLTAISDQLSSRVEKLLEDGVDGDADNEDKELEDVDLEAMFSTGQYLRCCIVSTGEDAPAHGASKAKRRVEVSINPNIVNRGITKSNITVHCMLQASVVSNEDHGLIMDLGLDEPNVRGFLGKSELGFGVDHATIQEGAVFMCLVTGLNSDRRIVKLSTNQQKLGNLKRLSCVTEAPTVDVFLPGTAVDVVVADSSPTTITGTIMGMMNATADVVHSGTTQGVTDMSEKHKIGAKVKGRIIFTFPNADPKKVGISLLDHVLSLSPRMSGKAKDHKDPLEALPISSTVEEAKVTRVEPVTGLYLDLGVRGVIGFAHISRLTDGKPIVQLETSSGSFQVDSKHKARVIGYSAFDGSYQVSLEQKVLDQPFLRIQDIKIGQVVKGKVQKIVHGKTGTGVLVNLADGLTGLVPEMHMADIHLQHPERKFREGASVKGRVLSTDVEDGRIRLTLKKTLVSSDSDPWIDYSTITEGATGPGTIISVKKTGAVVQFFGNVKAFLPASEMSAAFIDDATRYFQEGQVVNVRVISVHAEAERMLVSCKDPNAVGPETDAAFQSLKTGDVVQGTVIQKSADDITVDLGNGIKGVLRLGQLTDGSEKKDKSTMSRVRVGGPLEDVIILDKHYKSRTVTLSNKPSLRKAAQARSLIARFEDVKMGDTVHGFVRGILSDKIFVEFAGRIAGLLFQSRLPDDMQTAPNFGLRKDQSITVRITHVDPNQNRFWLSMRPGEEAQATKAASNEGIGEAVINAVNENLKSTTDLAFGATTSARIRSIKDTQLNVQLADNVQGRISIAELFDQWDDINDKKHPLRQFKANDTLSVTVLGMHDARNHRFLPITHRQGRVPIYELTAKKKKLESQSDVQSLAEITPDSSFIAFINNIAERYVWVNISANVRGRIDLFDLSDDLTLLANVEQHFPVGSALKVRVKTIDAGAGRLDLTATSALSAKSLSLEDLTAGLILPARITKIHESSVVVQINKDIAGPVYLEQLADDYDKSKPTEFSVGEIVRVCIVEVDVSNKRITLSARPSRVLSSSLPVKDVEIQSRSQLKLNQVLRGFVRRVLDTGLLIRLGSSVDAFVRIAHLSDEFIKEWKPVFQIDQLVTGKIIDLKQDSKHPQMSLKKSVIEGKYVPKLQFGDVAAGQIVTAKVRHVEDYGAFLVVDDSENVSGLCHKSEMADKPVEDVKALYKVGDVVKAKVLKVNSAKRKISFGLKYSYFQDQNDEEDDDMDDVDGEAEPDNESSGPGEITDDEDAEMRSVHSEGIDEDVDMEDEVVEGGELGASKTLSGPGLSTSGFDWTGTTLDLDQTAATAPSSDEDEPRKKKKHKKATIKEDRTGDLDAYGPQSVADYERLLLGQPNSAELWVRYMVFQRELSEIDKARQIARRALSTMNPREEKERLDVWTALLHLESDFASDEAIEEMFREACQNNDSREMHERMIKIYISSGKLDKADILYQSMTKNKAFTVTPSLWLSYATFLMSALQPPSPSRARALLPRATQSVPESEHRYLTTKFAALEFKTPNGDPERGRTIFEGLVSTWPKKGDLWDVYLSLELSHGSEENARSVFERMSKLKMKRKRAAGVFGRWKEWEEKVGNQKGVARVGEMERDWVEKKEGGEDAE</sequence>
<dbReference type="InterPro" id="IPR003107">
    <property type="entry name" value="HAT"/>
</dbReference>
<feature type="domain" description="S1 motif" evidence="12">
    <location>
        <begin position="1048"/>
        <end position="1119"/>
    </location>
</feature>
<dbReference type="InterPro" id="IPR012340">
    <property type="entry name" value="NA-bd_OB-fold"/>
</dbReference>
<evidence type="ECO:0000256" key="7">
    <source>
        <dbReference type="ARBA" id="ARBA00023242"/>
    </source>
</evidence>
<dbReference type="FunFam" id="2.40.50.140:FF:000155">
    <property type="entry name" value="rRNA biogenesis protein RRP5"/>
    <property type="match status" value="1"/>
</dbReference>
<feature type="compositionally biased region" description="Basic residues" evidence="11">
    <location>
        <begin position="120"/>
        <end position="130"/>
    </location>
</feature>
<feature type="domain" description="S1 motif" evidence="12">
    <location>
        <begin position="652"/>
        <end position="721"/>
    </location>
</feature>
<keyword evidence="4" id="KW-0698">rRNA processing</keyword>
<protein>
    <recommendedName>
        <fullName evidence="9">rRNA biogenesis protein RRP5</fullName>
    </recommendedName>
    <alternativeName>
        <fullName evidence="10">Ribosomal RNA-processing protein 5</fullName>
    </alternativeName>
</protein>
<dbReference type="CDD" id="cd05702">
    <property type="entry name" value="S1_Rrp5_repeat_hs11_sc8"/>
    <property type="match status" value="1"/>
</dbReference>
<comment type="subcellular location">
    <subcellularLocation>
        <location evidence="2">Nucleus</location>
        <location evidence="2">Nucleolus</location>
    </subcellularLocation>
</comment>
<feature type="compositionally biased region" description="Acidic residues" evidence="11">
    <location>
        <begin position="1396"/>
        <end position="1415"/>
    </location>
</feature>
<evidence type="ECO:0000256" key="11">
    <source>
        <dbReference type="SAM" id="MobiDB-lite"/>
    </source>
</evidence>
<dbReference type="Gene3D" id="1.25.40.10">
    <property type="entry name" value="Tetratricopeptide repeat domain"/>
    <property type="match status" value="1"/>
</dbReference>
<dbReference type="PANTHER" id="PTHR23270:SF10">
    <property type="entry name" value="PROTEIN RRP5 HOMOLOG"/>
    <property type="match status" value="1"/>
</dbReference>
<dbReference type="InterPro" id="IPR011990">
    <property type="entry name" value="TPR-like_helical_dom_sf"/>
</dbReference>
<dbReference type="SMART" id="SM00316">
    <property type="entry name" value="S1"/>
    <property type="match status" value="12"/>
</dbReference>
<dbReference type="OrthoDB" id="412781at2759"/>
<gene>
    <name evidence="13" type="ORF">EJ04DRAFT_577522</name>
</gene>
<feature type="domain" description="S1 motif" evidence="12">
    <location>
        <begin position="1318"/>
        <end position="1389"/>
    </location>
</feature>
<feature type="region of interest" description="Disordered" evidence="11">
    <location>
        <begin position="1"/>
        <end position="74"/>
    </location>
</feature>
<dbReference type="FunFam" id="2.40.50.140:FF:000196">
    <property type="entry name" value="rRNA biogenesis protein RRP5"/>
    <property type="match status" value="1"/>
</dbReference>
<dbReference type="SUPFAM" id="SSF50249">
    <property type="entry name" value="Nucleic acid-binding proteins"/>
    <property type="match status" value="12"/>
</dbReference>
<dbReference type="CDD" id="cd05697">
    <property type="entry name" value="S1_Rrp5_repeat_hs5"/>
    <property type="match status" value="1"/>
</dbReference>
<feature type="domain" description="S1 motif" evidence="12">
    <location>
        <begin position="1229"/>
        <end position="1298"/>
    </location>
</feature>
<proteinExistence type="predicted"/>
<feature type="region of interest" description="Disordered" evidence="11">
    <location>
        <begin position="1455"/>
        <end position="1474"/>
    </location>
</feature>
<feature type="compositionally biased region" description="Basic and acidic residues" evidence="11">
    <location>
        <begin position="1"/>
        <end position="25"/>
    </location>
</feature>
<dbReference type="Pfam" id="PF23459">
    <property type="entry name" value="S1_RRP5"/>
    <property type="match status" value="3"/>
</dbReference>
<reference evidence="13" key="1">
    <citation type="journal article" date="2020" name="Stud. Mycol.">
        <title>101 Dothideomycetes genomes: a test case for predicting lifestyles and emergence of pathogens.</title>
        <authorList>
            <person name="Haridas S."/>
            <person name="Albert R."/>
            <person name="Binder M."/>
            <person name="Bloem J."/>
            <person name="Labutti K."/>
            <person name="Salamov A."/>
            <person name="Andreopoulos B."/>
            <person name="Baker S."/>
            <person name="Barry K."/>
            <person name="Bills G."/>
            <person name="Bluhm B."/>
            <person name="Cannon C."/>
            <person name="Castanera R."/>
            <person name="Culley D."/>
            <person name="Daum C."/>
            <person name="Ezra D."/>
            <person name="Gonzalez J."/>
            <person name="Henrissat B."/>
            <person name="Kuo A."/>
            <person name="Liang C."/>
            <person name="Lipzen A."/>
            <person name="Lutzoni F."/>
            <person name="Magnuson J."/>
            <person name="Mondo S."/>
            <person name="Nolan M."/>
            <person name="Ohm R."/>
            <person name="Pangilinan J."/>
            <person name="Park H.-J."/>
            <person name="Ramirez L."/>
            <person name="Alfaro M."/>
            <person name="Sun H."/>
            <person name="Tritt A."/>
            <person name="Yoshinaga Y."/>
            <person name="Zwiers L.-H."/>
            <person name="Turgeon B."/>
            <person name="Goodwin S."/>
            <person name="Spatafora J."/>
            <person name="Crous P."/>
            <person name="Grigoriev I."/>
        </authorList>
    </citation>
    <scope>NUCLEOTIDE SEQUENCE</scope>
    <source>
        <strain evidence="13">CBS 125425</strain>
    </source>
</reference>
<dbReference type="InterPro" id="IPR048059">
    <property type="entry name" value="Rrp5_S1_rpt_hs1_sc1"/>
</dbReference>
<dbReference type="FunFam" id="2.40.50.140:FF:000103">
    <property type="entry name" value="protein RRP5 homolog"/>
    <property type="match status" value="2"/>
</dbReference>
<evidence type="ECO:0000313" key="13">
    <source>
        <dbReference type="EMBL" id="KAF2733591.1"/>
    </source>
</evidence>
<dbReference type="PROSITE" id="PS50126">
    <property type="entry name" value="S1"/>
    <property type="match status" value="11"/>
</dbReference>
<feature type="compositionally biased region" description="Polar residues" evidence="11">
    <location>
        <begin position="1459"/>
        <end position="1471"/>
    </location>
</feature>
<feature type="domain" description="S1 motif" evidence="12">
    <location>
        <begin position="941"/>
        <end position="1017"/>
    </location>
</feature>
<keyword evidence="3" id="KW-0690">Ribosome biogenesis</keyword>
<keyword evidence="7" id="KW-0539">Nucleus</keyword>
<keyword evidence="6" id="KW-0677">Repeat</keyword>
<evidence type="ECO:0000256" key="2">
    <source>
        <dbReference type="ARBA" id="ARBA00004604"/>
    </source>
</evidence>